<dbReference type="CDD" id="cd11297">
    <property type="entry name" value="PIN_LabA-like_N_1"/>
    <property type="match status" value="1"/>
</dbReference>
<protein>
    <submittedName>
        <fullName evidence="2">NYN domain-containing protein</fullName>
    </submittedName>
</protein>
<dbReference type="Proteomes" id="UP000654279">
    <property type="component" value="Unassembled WGS sequence"/>
</dbReference>
<feature type="domain" description="HTH OST-type" evidence="1">
    <location>
        <begin position="265"/>
        <end position="342"/>
    </location>
</feature>
<dbReference type="GO" id="GO:0004540">
    <property type="term" value="F:RNA nuclease activity"/>
    <property type="evidence" value="ECO:0007669"/>
    <property type="project" value="InterPro"/>
</dbReference>
<dbReference type="InterPro" id="IPR041966">
    <property type="entry name" value="LOTUS-like"/>
</dbReference>
<keyword evidence="3" id="KW-1185">Reference proteome</keyword>
<dbReference type="Gene3D" id="3.40.50.1010">
    <property type="entry name" value="5'-nuclease"/>
    <property type="match status" value="1"/>
</dbReference>
<dbReference type="RefSeq" id="WP_249284391.1">
    <property type="nucleotide sequence ID" value="NZ_JACRSO010000001.1"/>
</dbReference>
<accession>A0A926CX84</accession>
<evidence type="ECO:0000259" key="1">
    <source>
        <dbReference type="PROSITE" id="PS51644"/>
    </source>
</evidence>
<dbReference type="InterPro" id="IPR025605">
    <property type="entry name" value="OST-HTH/LOTUS_dom"/>
</dbReference>
<dbReference type="Gene3D" id="3.30.420.610">
    <property type="entry name" value="LOTUS domain-like"/>
    <property type="match status" value="1"/>
</dbReference>
<dbReference type="Pfam" id="PF12872">
    <property type="entry name" value="OST-HTH"/>
    <property type="match status" value="2"/>
</dbReference>
<dbReference type="AlphaFoldDB" id="A0A926CX84"/>
<dbReference type="PROSITE" id="PS51644">
    <property type="entry name" value="HTH_OST"/>
    <property type="match status" value="2"/>
</dbReference>
<dbReference type="EMBL" id="JACRSO010000001">
    <property type="protein sequence ID" value="MBC8528370.1"/>
    <property type="molecule type" value="Genomic_DNA"/>
</dbReference>
<gene>
    <name evidence="2" type="ORF">H8699_02815</name>
</gene>
<dbReference type="PANTHER" id="PTHR35811">
    <property type="entry name" value="SLR1870 PROTEIN"/>
    <property type="match status" value="1"/>
</dbReference>
<dbReference type="Pfam" id="PF01936">
    <property type="entry name" value="NYN"/>
    <property type="match status" value="1"/>
</dbReference>
<feature type="domain" description="HTH OST-type" evidence="1">
    <location>
        <begin position="175"/>
        <end position="252"/>
    </location>
</feature>
<evidence type="ECO:0000313" key="3">
    <source>
        <dbReference type="Proteomes" id="UP000654279"/>
    </source>
</evidence>
<dbReference type="CDD" id="cd10146">
    <property type="entry name" value="LabA_like_C"/>
    <property type="match status" value="1"/>
</dbReference>
<organism evidence="2 3">
    <name type="scientific">Luoshenia tenuis</name>
    <dbReference type="NCBI Taxonomy" id="2763654"/>
    <lineage>
        <taxon>Bacteria</taxon>
        <taxon>Bacillati</taxon>
        <taxon>Bacillota</taxon>
        <taxon>Clostridia</taxon>
        <taxon>Christensenellales</taxon>
        <taxon>Christensenellaceae</taxon>
        <taxon>Luoshenia</taxon>
    </lineage>
</organism>
<sequence>MSKQDKRNFAVFIDMENAGGKVAMLNSIIEKVKIRGDILLGKCYGYSERYENLKEVLLSNTFQAVPSLKHGVSQKNSLDIQLVIDALEVAFSNPLIDSFCIVSGDSDFTPLVGKLKSMGKFVMGISRSEVASQIFINACNEFVFLEAAVSAEPEGKRARSTPKAKAEQAIEHLGGIDELQRIIDRILSEQADENGLLYASTLKDTLLRLRPDFSEKNYGQTSFGKLLHHLEKRFGHIKTVSDEYSLLVRAATSEADEAGQVETINKENFVQVFSEIFRRYKDEGFERVNPSIVKAAIQSAYPDFDEKQIGFRRFSDVIKRLEKEGVVEVEFNEAMTMLIKIL</sequence>
<evidence type="ECO:0000313" key="2">
    <source>
        <dbReference type="EMBL" id="MBC8528370.1"/>
    </source>
</evidence>
<reference evidence="2" key="1">
    <citation type="submission" date="2020-08" db="EMBL/GenBank/DDBJ databases">
        <title>Genome public.</title>
        <authorList>
            <person name="Liu C."/>
            <person name="Sun Q."/>
        </authorList>
    </citation>
    <scope>NUCLEOTIDE SEQUENCE</scope>
    <source>
        <strain evidence="2">NSJ-44</strain>
    </source>
</reference>
<comment type="caution">
    <text evidence="2">The sequence shown here is derived from an EMBL/GenBank/DDBJ whole genome shotgun (WGS) entry which is preliminary data.</text>
</comment>
<dbReference type="InterPro" id="IPR021139">
    <property type="entry name" value="NYN"/>
</dbReference>
<name>A0A926CX84_9FIRM</name>
<proteinExistence type="predicted"/>
<dbReference type="PANTHER" id="PTHR35811:SF1">
    <property type="entry name" value="HTH OST-TYPE DOMAIN-CONTAINING PROTEIN"/>
    <property type="match status" value="1"/>
</dbReference>